<reference evidence="2 3" key="1">
    <citation type="journal article" date="2023" name="Mol. Phylogenet. Evol.">
        <title>Genome-scale phylogeny and comparative genomics of the fungal order Sordariales.</title>
        <authorList>
            <person name="Hensen N."/>
            <person name="Bonometti L."/>
            <person name="Westerberg I."/>
            <person name="Brannstrom I.O."/>
            <person name="Guillou S."/>
            <person name="Cros-Aarteil S."/>
            <person name="Calhoun S."/>
            <person name="Haridas S."/>
            <person name="Kuo A."/>
            <person name="Mondo S."/>
            <person name="Pangilinan J."/>
            <person name="Riley R."/>
            <person name="LaButti K."/>
            <person name="Andreopoulos B."/>
            <person name="Lipzen A."/>
            <person name="Chen C."/>
            <person name="Yan M."/>
            <person name="Daum C."/>
            <person name="Ng V."/>
            <person name="Clum A."/>
            <person name="Steindorff A."/>
            <person name="Ohm R.A."/>
            <person name="Martin F."/>
            <person name="Silar P."/>
            <person name="Natvig D.O."/>
            <person name="Lalanne C."/>
            <person name="Gautier V."/>
            <person name="Ament-Velasquez S.L."/>
            <person name="Kruys A."/>
            <person name="Hutchinson M.I."/>
            <person name="Powell A.J."/>
            <person name="Barry K."/>
            <person name="Miller A.N."/>
            <person name="Grigoriev I.V."/>
            <person name="Debuchy R."/>
            <person name="Gladieux P."/>
            <person name="Hiltunen Thoren M."/>
            <person name="Johannesson H."/>
        </authorList>
    </citation>
    <scope>NUCLEOTIDE SEQUENCE [LARGE SCALE GENOMIC DNA]</scope>
    <source>
        <strain evidence="2 3">FGSC 10403</strain>
    </source>
</reference>
<evidence type="ECO:0000256" key="1">
    <source>
        <dbReference type="SAM" id="MobiDB-lite"/>
    </source>
</evidence>
<dbReference type="Proteomes" id="UP001285908">
    <property type="component" value="Unassembled WGS sequence"/>
</dbReference>
<sequence>MSNALTQHDPIMQSYKKRRLAEEAERQREKRRQEREKQKKAKELEKEAAKASK</sequence>
<evidence type="ECO:0000313" key="3">
    <source>
        <dbReference type="Proteomes" id="UP001285908"/>
    </source>
</evidence>
<dbReference type="EMBL" id="JAULSX010000001">
    <property type="protein sequence ID" value="KAK3500346.1"/>
    <property type="molecule type" value="Genomic_DNA"/>
</dbReference>
<protein>
    <submittedName>
        <fullName evidence="2">Uncharacterized protein</fullName>
    </submittedName>
</protein>
<evidence type="ECO:0000313" key="2">
    <source>
        <dbReference type="EMBL" id="KAK3500346.1"/>
    </source>
</evidence>
<feature type="compositionally biased region" description="Basic and acidic residues" evidence="1">
    <location>
        <begin position="20"/>
        <end position="53"/>
    </location>
</feature>
<comment type="caution">
    <text evidence="2">The sequence shown here is derived from an EMBL/GenBank/DDBJ whole genome shotgun (WGS) entry which is preliminary data.</text>
</comment>
<organism evidence="2 3">
    <name type="scientific">Neurospora hispaniola</name>
    <dbReference type="NCBI Taxonomy" id="588809"/>
    <lineage>
        <taxon>Eukaryota</taxon>
        <taxon>Fungi</taxon>
        <taxon>Dikarya</taxon>
        <taxon>Ascomycota</taxon>
        <taxon>Pezizomycotina</taxon>
        <taxon>Sordariomycetes</taxon>
        <taxon>Sordariomycetidae</taxon>
        <taxon>Sordariales</taxon>
        <taxon>Sordariaceae</taxon>
        <taxon>Neurospora</taxon>
    </lineage>
</organism>
<gene>
    <name evidence="2" type="ORF">B0T23DRAFT_425699</name>
</gene>
<feature type="region of interest" description="Disordered" evidence="1">
    <location>
        <begin position="1"/>
        <end position="53"/>
    </location>
</feature>
<name>A0AAJ0IHL4_9PEZI</name>
<dbReference type="RefSeq" id="XP_062697979.1">
    <property type="nucleotide sequence ID" value="XM_062839926.1"/>
</dbReference>
<proteinExistence type="predicted"/>
<dbReference type="AlphaFoldDB" id="A0AAJ0IHL4"/>
<dbReference type="GeneID" id="87877548"/>
<keyword evidence="3" id="KW-1185">Reference proteome</keyword>
<accession>A0AAJ0IHL4</accession>